<dbReference type="Proteomes" id="UP001055811">
    <property type="component" value="Linkage Group LG04"/>
</dbReference>
<evidence type="ECO:0000313" key="1">
    <source>
        <dbReference type="EMBL" id="KAI3751586.1"/>
    </source>
</evidence>
<accession>A0ACB9DZE8</accession>
<proteinExistence type="predicted"/>
<reference evidence="2" key="1">
    <citation type="journal article" date="2022" name="Mol. Ecol. Resour.">
        <title>The genomes of chicory, endive, great burdock and yacon provide insights into Asteraceae palaeo-polyploidization history and plant inulin production.</title>
        <authorList>
            <person name="Fan W."/>
            <person name="Wang S."/>
            <person name="Wang H."/>
            <person name="Wang A."/>
            <person name="Jiang F."/>
            <person name="Liu H."/>
            <person name="Zhao H."/>
            <person name="Xu D."/>
            <person name="Zhang Y."/>
        </authorList>
    </citation>
    <scope>NUCLEOTIDE SEQUENCE [LARGE SCALE GENOMIC DNA]</scope>
    <source>
        <strain evidence="2">cv. Punajuju</strain>
    </source>
</reference>
<dbReference type="EMBL" id="CM042012">
    <property type="protein sequence ID" value="KAI3751586.1"/>
    <property type="molecule type" value="Genomic_DNA"/>
</dbReference>
<comment type="caution">
    <text evidence="1">The sequence shown here is derived from an EMBL/GenBank/DDBJ whole genome shotgun (WGS) entry which is preliminary data.</text>
</comment>
<reference evidence="1 2" key="2">
    <citation type="journal article" date="2022" name="Mol. Ecol. Resour.">
        <title>The genomes of chicory, endive, great burdock and yacon provide insights into Asteraceae paleo-polyploidization history and plant inulin production.</title>
        <authorList>
            <person name="Fan W."/>
            <person name="Wang S."/>
            <person name="Wang H."/>
            <person name="Wang A."/>
            <person name="Jiang F."/>
            <person name="Liu H."/>
            <person name="Zhao H."/>
            <person name="Xu D."/>
            <person name="Zhang Y."/>
        </authorList>
    </citation>
    <scope>NUCLEOTIDE SEQUENCE [LARGE SCALE GENOMIC DNA]</scope>
    <source>
        <strain evidence="2">cv. Punajuju</strain>
        <tissue evidence="1">Leaves</tissue>
    </source>
</reference>
<protein>
    <submittedName>
        <fullName evidence="1">Uncharacterized protein</fullName>
    </submittedName>
</protein>
<keyword evidence="2" id="KW-1185">Reference proteome</keyword>
<sequence>MDSSILSKTWMAKETALSLDTALRYPRMENTKAAQYLIKNKLWIGSNSSFVSNSSEIGNFRSNQWIGSNSSEIGNLLFTSNYRINEAIFALKERTGSSQYAIAKHIEDNQKHLPANFKKAFAGSVEETCSSRKTYQAEERRTDVAEVAGYGIEKKVTSSIKLGSVEKKVTEKKA</sequence>
<evidence type="ECO:0000313" key="2">
    <source>
        <dbReference type="Proteomes" id="UP001055811"/>
    </source>
</evidence>
<name>A0ACB9DZE8_CICIN</name>
<gene>
    <name evidence="1" type="ORF">L2E82_22676</name>
</gene>
<organism evidence="1 2">
    <name type="scientific">Cichorium intybus</name>
    <name type="common">Chicory</name>
    <dbReference type="NCBI Taxonomy" id="13427"/>
    <lineage>
        <taxon>Eukaryota</taxon>
        <taxon>Viridiplantae</taxon>
        <taxon>Streptophyta</taxon>
        <taxon>Embryophyta</taxon>
        <taxon>Tracheophyta</taxon>
        <taxon>Spermatophyta</taxon>
        <taxon>Magnoliopsida</taxon>
        <taxon>eudicotyledons</taxon>
        <taxon>Gunneridae</taxon>
        <taxon>Pentapetalae</taxon>
        <taxon>asterids</taxon>
        <taxon>campanulids</taxon>
        <taxon>Asterales</taxon>
        <taxon>Asteraceae</taxon>
        <taxon>Cichorioideae</taxon>
        <taxon>Cichorieae</taxon>
        <taxon>Cichoriinae</taxon>
        <taxon>Cichorium</taxon>
    </lineage>
</organism>